<dbReference type="AlphaFoldDB" id="A0A674NTE2"/>
<evidence type="ECO:0000259" key="6">
    <source>
        <dbReference type="PROSITE" id="PS50011"/>
    </source>
</evidence>
<evidence type="ECO:0000256" key="1">
    <source>
        <dbReference type="ARBA" id="ARBA00022527"/>
    </source>
</evidence>
<dbReference type="GO" id="GO:0004674">
    <property type="term" value="F:protein serine/threonine kinase activity"/>
    <property type="evidence" value="ECO:0007669"/>
    <property type="project" value="UniProtKB-KW"/>
</dbReference>
<dbReference type="InterPro" id="IPR011009">
    <property type="entry name" value="Kinase-like_dom_sf"/>
</dbReference>
<accession>A0A674NTE2</accession>
<evidence type="ECO:0000313" key="7">
    <source>
        <dbReference type="Ensembl" id="ENSTRUP00000077003.1"/>
    </source>
</evidence>
<keyword evidence="4" id="KW-0418">Kinase</keyword>
<dbReference type="GO" id="GO:0005737">
    <property type="term" value="C:cytoplasm"/>
    <property type="evidence" value="ECO:0007669"/>
    <property type="project" value="TreeGrafter"/>
</dbReference>
<gene>
    <name evidence="7" type="primary">LOC115250741</name>
</gene>
<dbReference type="PROSITE" id="PS00108">
    <property type="entry name" value="PROTEIN_KINASE_ST"/>
    <property type="match status" value="1"/>
</dbReference>
<reference evidence="7 8" key="1">
    <citation type="journal article" date="2011" name="Genome Biol. Evol.">
        <title>Integration of the genetic map and genome assembly of fugu facilitates insights into distinct features of genome evolution in teleosts and mammals.</title>
        <authorList>
            <person name="Kai W."/>
            <person name="Kikuchi K."/>
            <person name="Tohari S."/>
            <person name="Chew A.K."/>
            <person name="Tay A."/>
            <person name="Fujiwara A."/>
            <person name="Hosoya S."/>
            <person name="Suetake H."/>
            <person name="Naruse K."/>
            <person name="Brenner S."/>
            <person name="Suzuki Y."/>
            <person name="Venkatesh B."/>
        </authorList>
    </citation>
    <scope>NUCLEOTIDE SEQUENCE [LARGE SCALE GENOMIC DNA]</scope>
</reference>
<evidence type="ECO:0000313" key="8">
    <source>
        <dbReference type="Proteomes" id="UP000005226"/>
    </source>
</evidence>
<dbReference type="GO" id="GO:0004713">
    <property type="term" value="F:protein tyrosine kinase activity"/>
    <property type="evidence" value="ECO:0007669"/>
    <property type="project" value="TreeGrafter"/>
</dbReference>
<dbReference type="SMART" id="SM00220">
    <property type="entry name" value="S_TKc"/>
    <property type="match status" value="1"/>
</dbReference>
<dbReference type="SUPFAM" id="SSF56112">
    <property type="entry name" value="Protein kinase-like (PK-like)"/>
    <property type="match status" value="1"/>
</dbReference>
<dbReference type="Ensembl" id="ENSTRUT00000064485.1">
    <property type="protein sequence ID" value="ENSTRUP00000077003.1"/>
    <property type="gene ID" value="ENSTRUG00000004079.3"/>
</dbReference>
<name>A0A674NTE2_TAKRU</name>
<keyword evidence="3" id="KW-0547">Nucleotide-binding</keyword>
<dbReference type="Gene3D" id="3.30.200.20">
    <property type="entry name" value="Phosphorylase Kinase, domain 1"/>
    <property type="match status" value="1"/>
</dbReference>
<dbReference type="GeneTree" id="ENSGT00940000159401"/>
<dbReference type="Proteomes" id="UP000005226">
    <property type="component" value="Chromosome 8"/>
</dbReference>
<dbReference type="InterPro" id="IPR000719">
    <property type="entry name" value="Prot_kinase_dom"/>
</dbReference>
<dbReference type="InterPro" id="IPR050494">
    <property type="entry name" value="Ser_Thr_dual-spec_kinase"/>
</dbReference>
<feature type="domain" description="Protein kinase" evidence="6">
    <location>
        <begin position="20"/>
        <end position="309"/>
    </location>
</feature>
<dbReference type="PANTHER" id="PTHR24058:SF17">
    <property type="entry name" value="HOMEODOMAIN INTERACTING PROTEIN KINASE, ISOFORM D"/>
    <property type="match status" value="1"/>
</dbReference>
<dbReference type="Gene3D" id="1.10.510.10">
    <property type="entry name" value="Transferase(Phosphotransferase) domain 1"/>
    <property type="match status" value="1"/>
</dbReference>
<organism evidence="7 8">
    <name type="scientific">Takifugu rubripes</name>
    <name type="common">Japanese pufferfish</name>
    <name type="synonym">Fugu rubripes</name>
    <dbReference type="NCBI Taxonomy" id="31033"/>
    <lineage>
        <taxon>Eukaryota</taxon>
        <taxon>Metazoa</taxon>
        <taxon>Chordata</taxon>
        <taxon>Craniata</taxon>
        <taxon>Vertebrata</taxon>
        <taxon>Euteleostomi</taxon>
        <taxon>Actinopterygii</taxon>
        <taxon>Neopterygii</taxon>
        <taxon>Teleostei</taxon>
        <taxon>Neoteleostei</taxon>
        <taxon>Acanthomorphata</taxon>
        <taxon>Eupercaria</taxon>
        <taxon>Tetraodontiformes</taxon>
        <taxon>Tetradontoidea</taxon>
        <taxon>Tetraodontidae</taxon>
        <taxon>Takifugu</taxon>
    </lineage>
</organism>
<reference evidence="7" key="2">
    <citation type="submission" date="2025-08" db="UniProtKB">
        <authorList>
            <consortium name="Ensembl"/>
        </authorList>
    </citation>
    <scope>IDENTIFICATION</scope>
</reference>
<keyword evidence="5" id="KW-0067">ATP-binding</keyword>
<dbReference type="PROSITE" id="PS50011">
    <property type="entry name" value="PROTEIN_KINASE_DOM"/>
    <property type="match status" value="1"/>
</dbReference>
<evidence type="ECO:0000256" key="3">
    <source>
        <dbReference type="ARBA" id="ARBA00022741"/>
    </source>
</evidence>
<sequence length="396" mass="44465">ESVAQISKLGADTCMRVGQRRVVKVLGEGGFGQVLKCCNLETGTMEAVKVMKSRTGVIEKAKHEIQILKQLRRLDPNTRHVVRFNSFFFNMEDICLSFEFLDVDLHAYICETRLYETGLPLPEVRPITEQLVMALHQLKTIGIIHVDIKPGNVMIVDRHEKPPRVKLVDFGGAQMSGNVDFETCICTQMYSAPEVLLRSEMNEALDMWSLGVTAFELAVGTPMFPYRRRYRLLNSIIKILGQPPDHVLDKGQQTKQFFNRKTNDHPSWTIKTDVFNCFDDVAGMLSVLQEHVDPNQRITPVEALQHLFFTVKEEKGYAPKNHLFLSFAPSILCLPSFCPFNTDKASNPLRKVSELLVFAPLSPSAVLPQSIFSIAPSQYSAYAVHAKAPLGGSIGQ</sequence>
<proteinExistence type="predicted"/>
<dbReference type="InterPro" id="IPR008271">
    <property type="entry name" value="Ser/Thr_kinase_AS"/>
</dbReference>
<dbReference type="PANTHER" id="PTHR24058">
    <property type="entry name" value="DUAL SPECIFICITY PROTEIN KINASE"/>
    <property type="match status" value="1"/>
</dbReference>
<dbReference type="GO" id="GO:0005634">
    <property type="term" value="C:nucleus"/>
    <property type="evidence" value="ECO:0007669"/>
    <property type="project" value="TreeGrafter"/>
</dbReference>
<keyword evidence="2" id="KW-0808">Transferase</keyword>
<evidence type="ECO:0000256" key="5">
    <source>
        <dbReference type="ARBA" id="ARBA00022840"/>
    </source>
</evidence>
<dbReference type="GO" id="GO:0005524">
    <property type="term" value="F:ATP binding"/>
    <property type="evidence" value="ECO:0007669"/>
    <property type="project" value="UniProtKB-KW"/>
</dbReference>
<evidence type="ECO:0000256" key="4">
    <source>
        <dbReference type="ARBA" id="ARBA00022777"/>
    </source>
</evidence>
<dbReference type="Pfam" id="PF00069">
    <property type="entry name" value="Pkinase"/>
    <property type="match status" value="1"/>
</dbReference>
<keyword evidence="1" id="KW-0723">Serine/threonine-protein kinase</keyword>
<keyword evidence="8" id="KW-1185">Reference proteome</keyword>
<evidence type="ECO:0000256" key="2">
    <source>
        <dbReference type="ARBA" id="ARBA00022679"/>
    </source>
</evidence>
<reference evidence="7" key="3">
    <citation type="submission" date="2025-09" db="UniProtKB">
        <authorList>
            <consortium name="Ensembl"/>
        </authorList>
    </citation>
    <scope>IDENTIFICATION</scope>
</reference>
<protein>
    <recommendedName>
        <fullName evidence="6">Protein kinase domain-containing protein</fullName>
    </recommendedName>
</protein>